<proteinExistence type="predicted"/>
<dbReference type="EMBL" id="GL534202">
    <property type="protein sequence ID" value="EFQ92718.1"/>
    <property type="molecule type" value="Genomic_DNA"/>
</dbReference>
<gene>
    <name evidence="2" type="ORF">PTT_10129</name>
</gene>
<organism evidence="3">
    <name type="scientific">Pyrenophora teres f. teres (strain 0-1)</name>
    <name type="common">Barley net blotch fungus</name>
    <name type="synonym">Drechslera teres f. teres</name>
    <dbReference type="NCBI Taxonomy" id="861557"/>
    <lineage>
        <taxon>Eukaryota</taxon>
        <taxon>Fungi</taxon>
        <taxon>Dikarya</taxon>
        <taxon>Ascomycota</taxon>
        <taxon>Pezizomycotina</taxon>
        <taxon>Dothideomycetes</taxon>
        <taxon>Pleosporomycetidae</taxon>
        <taxon>Pleosporales</taxon>
        <taxon>Pleosporineae</taxon>
        <taxon>Pleosporaceae</taxon>
        <taxon>Pyrenophora</taxon>
    </lineage>
</organism>
<dbReference type="AlphaFoldDB" id="E3RNI1"/>
<dbReference type="KEGG" id="pte:PTT_10129"/>
<evidence type="ECO:0000313" key="2">
    <source>
        <dbReference type="EMBL" id="EFQ92718.1"/>
    </source>
</evidence>
<accession>E3RNI1</accession>
<evidence type="ECO:0000256" key="1">
    <source>
        <dbReference type="SAM" id="MobiDB-lite"/>
    </source>
</evidence>
<protein>
    <submittedName>
        <fullName evidence="2">Uncharacterized protein</fullName>
    </submittedName>
</protein>
<reference evidence="2 3" key="1">
    <citation type="journal article" date="2010" name="Genome Biol.">
        <title>A first genome assembly of the barley fungal pathogen Pyrenophora teres f. teres.</title>
        <authorList>
            <person name="Ellwood S.R."/>
            <person name="Liu Z."/>
            <person name="Syme R.A."/>
            <person name="Lai Z."/>
            <person name="Hane J.K."/>
            <person name="Keiper F."/>
            <person name="Moffat C.S."/>
            <person name="Oliver R.P."/>
            <person name="Friesen T.L."/>
        </authorList>
    </citation>
    <scope>NUCLEOTIDE SEQUENCE [LARGE SCALE GENOMIC DNA]</scope>
    <source>
        <strain evidence="2 3">0-1</strain>
    </source>
</reference>
<feature type="region of interest" description="Disordered" evidence="1">
    <location>
        <begin position="50"/>
        <end position="88"/>
    </location>
</feature>
<name>E3RNI1_PYRTT</name>
<sequence length="88" mass="9682">MLNPKEAVKEFTPEVEFDLAAAKASQEAAYKQQPAPQQTTVFKPQMLSVPLKDYAPKPAQKQLPPGSTPTKNENLNPGTFNGRLEKQS</sequence>
<evidence type="ECO:0000313" key="3">
    <source>
        <dbReference type="Proteomes" id="UP000001067"/>
    </source>
</evidence>
<feature type="compositionally biased region" description="Polar residues" evidence="1">
    <location>
        <begin position="68"/>
        <end position="79"/>
    </location>
</feature>
<dbReference type="Proteomes" id="UP000001067">
    <property type="component" value="Unassembled WGS sequence"/>
</dbReference>
<dbReference type="HOGENOM" id="CLU_2470198_0_0_1"/>
<keyword evidence="3" id="KW-1185">Reference proteome</keyword>